<name>A0AAT9FJR0_9BACT</name>
<feature type="transmembrane region" description="Helical" evidence="1">
    <location>
        <begin position="158"/>
        <end position="174"/>
    </location>
</feature>
<dbReference type="SMART" id="SM00460">
    <property type="entry name" value="TGc"/>
    <property type="match status" value="1"/>
</dbReference>
<dbReference type="AlphaFoldDB" id="A0AAT9FJR0"/>
<dbReference type="SUPFAM" id="SSF54001">
    <property type="entry name" value="Cysteine proteinases"/>
    <property type="match status" value="1"/>
</dbReference>
<dbReference type="Gene3D" id="3.10.620.30">
    <property type="match status" value="1"/>
</dbReference>
<evidence type="ECO:0000259" key="2">
    <source>
        <dbReference type="SMART" id="SM00460"/>
    </source>
</evidence>
<feature type="transmembrane region" description="Helical" evidence="1">
    <location>
        <begin position="136"/>
        <end position="152"/>
    </location>
</feature>
<dbReference type="PANTHER" id="PTHR42736:SF1">
    <property type="entry name" value="PROTEIN-GLUTAMINE GAMMA-GLUTAMYLTRANSFERASE"/>
    <property type="match status" value="1"/>
</dbReference>
<sequence>MHQDAPPRLLTGIALLFWGGLTGHPFAGLIAAVLVESRSWLSIRWDFSRESYVRAWHISIFCGALLSMLAWLNGVKVGKLHSLFVWSPLTLLPLELAQRYGKAALIPLNTFSFFARRKMQRDLKHGYHVKPRMINTGYIYLAIVMLATAVASRDDTRHFIGLAIIFGACLFFNARKHGFRPIAWAASFLMIVAISYAGQWSMSKLYHYYSGGRDGDDPGRHTSANESRTNIGRLGRIKLSPHIFWRMWVESAEVPSLLRTATYNQYYRATWKHIPQPEESDTITDEEDNEGYNTSGRLDTERDIRYFGTEIPTVEGAPDVRIIGEVDSAILSNPLPMPHFTKAIGDLGNKDSEVSIACNSLGTVLIDNPDYHVVSYSVWRGNESTTEVDAPAEFDLKVPAAEQEAIRRVCADLGLKKGMSAQKILLELQQHFSSNFKYTTHLTTPGLSKSTRGTAIGSFLEDTRAGHCEYFATATCLILRECGIPARYCVGFAVTEFDAERGEWVMRGKHAHAWVRVWDKDHWEDADLTPPSWEAMEQIKIPAWRLELIDWWQRVREDFLIWRTSDENKTTTAIVVGLIVGLVLFWFGWRLWKSRHRDARAGKSRRYAHPPGTPLTALNKLESAISRKIGPRPSGLPLGRWVMQLEGIDPSLNTLISPLTKLHSEARFDPEGDHTNKYDEIARLSAELKKRLKTLSPVGSHSLGKGSAL</sequence>
<evidence type="ECO:0000256" key="1">
    <source>
        <dbReference type="SAM" id="Phobius"/>
    </source>
</evidence>
<dbReference type="PANTHER" id="PTHR42736">
    <property type="entry name" value="PROTEIN-GLUTAMINE GAMMA-GLUTAMYLTRANSFERASE"/>
    <property type="match status" value="1"/>
</dbReference>
<organism evidence="3">
    <name type="scientific">Oceaniferula spumae</name>
    <dbReference type="NCBI Taxonomy" id="2979115"/>
    <lineage>
        <taxon>Bacteria</taxon>
        <taxon>Pseudomonadati</taxon>
        <taxon>Verrucomicrobiota</taxon>
        <taxon>Verrucomicrobiia</taxon>
        <taxon>Verrucomicrobiales</taxon>
        <taxon>Verrucomicrobiaceae</taxon>
        <taxon>Oceaniferula</taxon>
    </lineage>
</organism>
<feature type="transmembrane region" description="Helical" evidence="1">
    <location>
        <begin position="56"/>
        <end position="77"/>
    </location>
</feature>
<protein>
    <recommendedName>
        <fullName evidence="2">Transglutaminase-like domain-containing protein</fullName>
    </recommendedName>
</protein>
<keyword evidence="1" id="KW-0472">Membrane</keyword>
<feature type="transmembrane region" description="Helical" evidence="1">
    <location>
        <begin position="573"/>
        <end position="592"/>
    </location>
</feature>
<accession>A0AAT9FJR0</accession>
<dbReference type="EMBL" id="AP026866">
    <property type="protein sequence ID" value="BDS06182.1"/>
    <property type="molecule type" value="Genomic_DNA"/>
</dbReference>
<keyword evidence="1" id="KW-1133">Transmembrane helix</keyword>
<feature type="transmembrane region" description="Helical" evidence="1">
    <location>
        <begin position="181"/>
        <end position="200"/>
    </location>
</feature>
<gene>
    <name evidence="3" type="ORF">NT6N_12220</name>
</gene>
<dbReference type="InterPro" id="IPR052901">
    <property type="entry name" value="Bact_TGase-like"/>
</dbReference>
<feature type="domain" description="Transglutaminase-like" evidence="2">
    <location>
        <begin position="460"/>
        <end position="530"/>
    </location>
</feature>
<dbReference type="InterPro" id="IPR038765">
    <property type="entry name" value="Papain-like_cys_pep_sf"/>
</dbReference>
<dbReference type="InterPro" id="IPR002931">
    <property type="entry name" value="Transglutaminase-like"/>
</dbReference>
<proteinExistence type="predicted"/>
<dbReference type="Pfam" id="PF01841">
    <property type="entry name" value="Transglut_core"/>
    <property type="match status" value="1"/>
</dbReference>
<dbReference type="KEGG" id="osu:NT6N_12220"/>
<keyword evidence="1" id="KW-0812">Transmembrane</keyword>
<evidence type="ECO:0000313" key="3">
    <source>
        <dbReference type="EMBL" id="BDS06182.1"/>
    </source>
</evidence>
<feature type="transmembrane region" description="Helical" evidence="1">
    <location>
        <begin position="12"/>
        <end position="35"/>
    </location>
</feature>
<reference evidence="3" key="1">
    <citation type="submission" date="2024-07" db="EMBL/GenBank/DDBJ databases">
        <title>Complete genome sequence of Verrucomicrobiaceae bacterium NT6N.</title>
        <authorList>
            <person name="Huang C."/>
            <person name="Takami H."/>
            <person name="Hamasaki K."/>
        </authorList>
    </citation>
    <scope>NUCLEOTIDE SEQUENCE</scope>
    <source>
        <strain evidence="3">NT6N</strain>
    </source>
</reference>